<evidence type="ECO:0008006" key="4">
    <source>
        <dbReference type="Google" id="ProtNLM"/>
    </source>
</evidence>
<feature type="chain" id="PRO_5025483788" description="Secreted protein" evidence="2">
    <location>
        <begin position="17"/>
        <end position="95"/>
    </location>
</feature>
<accession>A0A6B0UA18</accession>
<evidence type="ECO:0000313" key="3">
    <source>
        <dbReference type="EMBL" id="MXU87241.1"/>
    </source>
</evidence>
<evidence type="ECO:0000256" key="1">
    <source>
        <dbReference type="SAM" id="MobiDB-lite"/>
    </source>
</evidence>
<feature type="region of interest" description="Disordered" evidence="1">
    <location>
        <begin position="21"/>
        <end position="52"/>
    </location>
</feature>
<sequence>MWTYCTVFLLSRVVESLHQGWANRSSTSSRDLPLLSGRKRKKNSQPRADTPAYSQKVPYLVIASVRVRKLMDTRRLKAQLMEVAREKQVERAHSG</sequence>
<name>A0A6B0UA18_IXORI</name>
<organism evidence="3">
    <name type="scientific">Ixodes ricinus</name>
    <name type="common">Common tick</name>
    <name type="synonym">Acarus ricinus</name>
    <dbReference type="NCBI Taxonomy" id="34613"/>
    <lineage>
        <taxon>Eukaryota</taxon>
        <taxon>Metazoa</taxon>
        <taxon>Ecdysozoa</taxon>
        <taxon>Arthropoda</taxon>
        <taxon>Chelicerata</taxon>
        <taxon>Arachnida</taxon>
        <taxon>Acari</taxon>
        <taxon>Parasitiformes</taxon>
        <taxon>Ixodida</taxon>
        <taxon>Ixodoidea</taxon>
        <taxon>Ixodidae</taxon>
        <taxon>Ixodinae</taxon>
        <taxon>Ixodes</taxon>
    </lineage>
</organism>
<protein>
    <recommendedName>
        <fullName evidence="4">Secreted protein</fullName>
    </recommendedName>
</protein>
<keyword evidence="2" id="KW-0732">Signal</keyword>
<proteinExistence type="predicted"/>
<dbReference type="EMBL" id="GIFC01005158">
    <property type="protein sequence ID" value="MXU87241.1"/>
    <property type="molecule type" value="Transcribed_RNA"/>
</dbReference>
<dbReference type="AlphaFoldDB" id="A0A6B0UA18"/>
<evidence type="ECO:0000256" key="2">
    <source>
        <dbReference type="SAM" id="SignalP"/>
    </source>
</evidence>
<reference evidence="3" key="1">
    <citation type="submission" date="2019-12" db="EMBL/GenBank/DDBJ databases">
        <title>An insight into the sialome of adult female Ixodes ricinus ticks feeding for 6 days.</title>
        <authorList>
            <person name="Perner J."/>
            <person name="Ribeiro J.M.C."/>
        </authorList>
    </citation>
    <scope>NUCLEOTIDE SEQUENCE</scope>
    <source>
        <strain evidence="3">Semi-engorged</strain>
        <tissue evidence="3">Salivary glands</tissue>
    </source>
</reference>
<feature type="signal peptide" evidence="2">
    <location>
        <begin position="1"/>
        <end position="16"/>
    </location>
</feature>